<dbReference type="Pfam" id="PF00691">
    <property type="entry name" value="OmpA"/>
    <property type="match status" value="1"/>
</dbReference>
<dbReference type="PROSITE" id="PS51123">
    <property type="entry name" value="OMPA_2"/>
    <property type="match status" value="1"/>
</dbReference>
<feature type="compositionally biased region" description="Low complexity" evidence="6">
    <location>
        <begin position="372"/>
        <end position="385"/>
    </location>
</feature>
<protein>
    <submittedName>
        <fullName evidence="8">Efflux RND transporter periplasmic adaptor subunit</fullName>
    </submittedName>
</protein>
<dbReference type="Gene3D" id="2.40.420.20">
    <property type="match status" value="1"/>
</dbReference>
<feature type="domain" description="OmpA-like" evidence="7">
    <location>
        <begin position="414"/>
        <end position="525"/>
    </location>
</feature>
<name>A0ABU8V7B6_9BURK</name>
<comment type="similarity">
    <text evidence="3">Belongs to the membrane fusion protein (MFP) (TC 8.A.1) family.</text>
</comment>
<evidence type="ECO:0000256" key="4">
    <source>
        <dbReference type="ARBA" id="ARBA00023136"/>
    </source>
</evidence>
<feature type="compositionally biased region" description="Low complexity" evidence="6">
    <location>
        <begin position="398"/>
        <end position="419"/>
    </location>
</feature>
<dbReference type="NCBIfam" id="TIGR01730">
    <property type="entry name" value="RND_mfp"/>
    <property type="match status" value="1"/>
</dbReference>
<feature type="region of interest" description="Disordered" evidence="6">
    <location>
        <begin position="351"/>
        <end position="419"/>
    </location>
</feature>
<dbReference type="InterPro" id="IPR006143">
    <property type="entry name" value="RND_pump_MFP"/>
</dbReference>
<proteinExistence type="inferred from homology"/>
<dbReference type="SUPFAM" id="SSF111369">
    <property type="entry name" value="HlyD-like secretion proteins"/>
    <property type="match status" value="1"/>
</dbReference>
<gene>
    <name evidence="8" type="ORF">WKW77_00475</name>
</gene>
<dbReference type="PRINTS" id="PR01021">
    <property type="entry name" value="OMPADOMAIN"/>
</dbReference>
<accession>A0ABU8V7B6</accession>
<comment type="caution">
    <text evidence="8">The sequence shown here is derived from an EMBL/GenBank/DDBJ whole genome shotgun (WGS) entry which is preliminary data.</text>
</comment>
<evidence type="ECO:0000259" key="7">
    <source>
        <dbReference type="PROSITE" id="PS51123"/>
    </source>
</evidence>
<dbReference type="Pfam" id="PF25876">
    <property type="entry name" value="HH_MFP_RND"/>
    <property type="match status" value="1"/>
</dbReference>
<evidence type="ECO:0000256" key="3">
    <source>
        <dbReference type="ARBA" id="ARBA00009477"/>
    </source>
</evidence>
<dbReference type="Pfam" id="PF25917">
    <property type="entry name" value="BSH_RND"/>
    <property type="match status" value="1"/>
</dbReference>
<dbReference type="Proteomes" id="UP001365846">
    <property type="component" value="Unassembled WGS sequence"/>
</dbReference>
<reference evidence="8 9" key="1">
    <citation type="submission" date="2024-03" db="EMBL/GenBank/DDBJ databases">
        <title>Novel species of the genus Variovorax.</title>
        <authorList>
            <person name="Liu Q."/>
            <person name="Xin Y.-H."/>
        </authorList>
    </citation>
    <scope>NUCLEOTIDE SEQUENCE [LARGE SCALE GENOMIC DNA]</scope>
    <source>
        <strain evidence="8 9">KACC 18899</strain>
    </source>
</reference>
<dbReference type="InterPro" id="IPR058624">
    <property type="entry name" value="MdtA-like_HH"/>
</dbReference>
<keyword evidence="4 5" id="KW-0472">Membrane</keyword>
<dbReference type="EMBL" id="JBBKZU010000001">
    <property type="protein sequence ID" value="MEJ8809520.1"/>
    <property type="molecule type" value="Genomic_DNA"/>
</dbReference>
<dbReference type="PANTHER" id="PTHR30158">
    <property type="entry name" value="ACRA/E-RELATED COMPONENT OF DRUG EFFLUX TRANSPORTER"/>
    <property type="match status" value="1"/>
</dbReference>
<dbReference type="Pfam" id="PF25967">
    <property type="entry name" value="RND-MFP_C"/>
    <property type="match status" value="1"/>
</dbReference>
<dbReference type="InterPro" id="IPR058627">
    <property type="entry name" value="MdtA-like_C"/>
</dbReference>
<dbReference type="Gene3D" id="2.40.50.100">
    <property type="match status" value="1"/>
</dbReference>
<dbReference type="InterPro" id="IPR006665">
    <property type="entry name" value="OmpA-like"/>
</dbReference>
<dbReference type="InterPro" id="IPR058626">
    <property type="entry name" value="MdtA-like_b-barrel"/>
</dbReference>
<dbReference type="Gene3D" id="1.10.287.470">
    <property type="entry name" value="Helix hairpin bin"/>
    <property type="match status" value="1"/>
</dbReference>
<dbReference type="Gene3D" id="3.30.1330.60">
    <property type="entry name" value="OmpA-like domain"/>
    <property type="match status" value="1"/>
</dbReference>
<evidence type="ECO:0000313" key="8">
    <source>
        <dbReference type="EMBL" id="MEJ8809520.1"/>
    </source>
</evidence>
<dbReference type="InterPro" id="IPR058625">
    <property type="entry name" value="MdtA-like_BSH"/>
</dbReference>
<comment type="subcellular location">
    <subcellularLocation>
        <location evidence="1">Cell envelope</location>
    </subcellularLocation>
    <subcellularLocation>
        <location evidence="2">Membrane</location>
    </subcellularLocation>
</comment>
<evidence type="ECO:0000256" key="5">
    <source>
        <dbReference type="PROSITE-ProRule" id="PRU00473"/>
    </source>
</evidence>
<evidence type="ECO:0000256" key="2">
    <source>
        <dbReference type="ARBA" id="ARBA00004370"/>
    </source>
</evidence>
<sequence>MLLSACSKSEPEKAAPPPTEVSALAVKAQTVPVTYEFVGQTESSQQVEIRARVNGFLEKRVYTEGTFVEPGQVLFRMDVKPFEASLKAAKAELAQQQARLATARANLARVKPLVADNALAVKDLDDATGTEQAASAAVEAAAAKVTDAQLNLGYTTITSPVAGQSSFAKVQDGAYVNAENSLLTYVAKLDPMRVNFSLSENESLRLQDEIAKGKLIKALRDDYAVELLLADGSSFPAQGRITFADASFSQETGTFLLRAELPNPKGELRPGQFVRVKVHGFQRPNSIIVPQRAVQEGPRGEYVWVVDGEGKASQRLVSVGDWMGDQWLVTAGLKDGERVVVDGFMRLAPGAPVKVKDVPPDPLPEGKATERPAGPTPAGAVAAAASVMPNSGAGPAGGTAKAAAASPPAGSASASGSAGANGDAVYFDRGRTALDATGQVRLVSIIAALKAKPDLRVVLHGYVDSSGDPKVNAALAKRRAEAVRDALLAADVPAKQIEMKAPANIVGGDSPAMARRVDVILAEAR</sequence>
<dbReference type="InterPro" id="IPR036737">
    <property type="entry name" value="OmpA-like_sf"/>
</dbReference>
<evidence type="ECO:0000256" key="1">
    <source>
        <dbReference type="ARBA" id="ARBA00004196"/>
    </source>
</evidence>
<dbReference type="SUPFAM" id="SSF103088">
    <property type="entry name" value="OmpA-like"/>
    <property type="match status" value="1"/>
</dbReference>
<dbReference type="CDD" id="cd07185">
    <property type="entry name" value="OmpA_C-like"/>
    <property type="match status" value="1"/>
</dbReference>
<dbReference type="Pfam" id="PF25944">
    <property type="entry name" value="Beta-barrel_RND"/>
    <property type="match status" value="1"/>
</dbReference>
<evidence type="ECO:0000313" key="9">
    <source>
        <dbReference type="Proteomes" id="UP001365846"/>
    </source>
</evidence>
<dbReference type="Gene3D" id="2.40.30.170">
    <property type="match status" value="1"/>
</dbReference>
<organism evidence="8 9">
    <name type="scientific">Variovorax ureilyticus</name>
    <dbReference type="NCBI Taxonomy" id="1836198"/>
    <lineage>
        <taxon>Bacteria</taxon>
        <taxon>Pseudomonadati</taxon>
        <taxon>Pseudomonadota</taxon>
        <taxon>Betaproteobacteria</taxon>
        <taxon>Burkholderiales</taxon>
        <taxon>Comamonadaceae</taxon>
        <taxon>Variovorax</taxon>
    </lineage>
</organism>
<dbReference type="InterPro" id="IPR006664">
    <property type="entry name" value="OMP_bac"/>
</dbReference>
<keyword evidence="9" id="KW-1185">Reference proteome</keyword>
<evidence type="ECO:0000256" key="6">
    <source>
        <dbReference type="SAM" id="MobiDB-lite"/>
    </source>
</evidence>